<evidence type="ECO:0000256" key="1">
    <source>
        <dbReference type="ARBA" id="ARBA00022574"/>
    </source>
</evidence>
<dbReference type="Pfam" id="PF12937">
    <property type="entry name" value="F-box-like"/>
    <property type="match status" value="1"/>
</dbReference>
<comment type="caution">
    <text evidence="6">The sequence shown here is derived from an EMBL/GenBank/DDBJ whole genome shotgun (WGS) entry which is preliminary data.</text>
</comment>
<evidence type="ECO:0000259" key="5">
    <source>
        <dbReference type="PROSITE" id="PS50181"/>
    </source>
</evidence>
<dbReference type="Proteomes" id="UP000596742">
    <property type="component" value="Unassembled WGS sequence"/>
</dbReference>
<dbReference type="Pfam" id="PF00400">
    <property type="entry name" value="WD40"/>
    <property type="match status" value="7"/>
</dbReference>
<dbReference type="PROSITE" id="PS50294">
    <property type="entry name" value="WD_REPEATS_REGION"/>
    <property type="match status" value="6"/>
</dbReference>
<proteinExistence type="predicted"/>
<dbReference type="InterPro" id="IPR036047">
    <property type="entry name" value="F-box-like_dom_sf"/>
</dbReference>
<dbReference type="PROSITE" id="PS50082">
    <property type="entry name" value="WD_REPEATS_2"/>
    <property type="match status" value="7"/>
</dbReference>
<feature type="repeat" description="WD" evidence="3">
    <location>
        <begin position="381"/>
        <end position="414"/>
    </location>
</feature>
<dbReference type="PANTHER" id="PTHR22847">
    <property type="entry name" value="WD40 REPEAT PROTEIN"/>
    <property type="match status" value="1"/>
</dbReference>
<feature type="repeat" description="WD" evidence="3">
    <location>
        <begin position="509"/>
        <end position="541"/>
    </location>
</feature>
<dbReference type="PRINTS" id="PR00320">
    <property type="entry name" value="GPROTEINBRPT"/>
</dbReference>
<feature type="repeat" description="WD" evidence="3">
    <location>
        <begin position="469"/>
        <end position="508"/>
    </location>
</feature>
<protein>
    <submittedName>
        <fullName evidence="6">F-box and WD-40 domain protein 7</fullName>
    </submittedName>
</protein>
<dbReference type="SUPFAM" id="SSF81383">
    <property type="entry name" value="F-box domain"/>
    <property type="match status" value="1"/>
</dbReference>
<feature type="repeat" description="WD" evidence="3">
    <location>
        <begin position="633"/>
        <end position="667"/>
    </location>
</feature>
<dbReference type="SMART" id="SM00256">
    <property type="entry name" value="FBOX"/>
    <property type="match status" value="1"/>
</dbReference>
<feature type="compositionally biased region" description="Basic and acidic residues" evidence="4">
    <location>
        <begin position="70"/>
        <end position="79"/>
    </location>
</feature>
<evidence type="ECO:0000256" key="3">
    <source>
        <dbReference type="PROSITE-ProRule" id="PRU00221"/>
    </source>
</evidence>
<dbReference type="InterPro" id="IPR015943">
    <property type="entry name" value="WD40/YVTN_repeat-like_dom_sf"/>
</dbReference>
<organism evidence="6 7">
    <name type="scientific">Mytilus galloprovincialis</name>
    <name type="common">Mediterranean mussel</name>
    <dbReference type="NCBI Taxonomy" id="29158"/>
    <lineage>
        <taxon>Eukaryota</taxon>
        <taxon>Metazoa</taxon>
        <taxon>Spiralia</taxon>
        <taxon>Lophotrochozoa</taxon>
        <taxon>Mollusca</taxon>
        <taxon>Bivalvia</taxon>
        <taxon>Autobranchia</taxon>
        <taxon>Pteriomorphia</taxon>
        <taxon>Mytilida</taxon>
        <taxon>Mytiloidea</taxon>
        <taxon>Mytilidae</taxon>
        <taxon>Mytilinae</taxon>
        <taxon>Mytilus</taxon>
    </lineage>
</organism>
<dbReference type="SMART" id="SM00320">
    <property type="entry name" value="WD40"/>
    <property type="match status" value="7"/>
</dbReference>
<feature type="domain" description="F-box" evidence="5">
    <location>
        <begin position="282"/>
        <end position="328"/>
    </location>
</feature>
<name>A0A8B6C6Q5_MYTGA</name>
<gene>
    <name evidence="6" type="ORF">MGAL_10B011985</name>
</gene>
<evidence type="ECO:0000313" key="7">
    <source>
        <dbReference type="Proteomes" id="UP000596742"/>
    </source>
</evidence>
<dbReference type="OrthoDB" id="19711at2759"/>
<dbReference type="InterPro" id="IPR001680">
    <property type="entry name" value="WD40_rpt"/>
</dbReference>
<feature type="repeat" description="WD" evidence="3">
    <location>
        <begin position="548"/>
        <end position="587"/>
    </location>
</feature>
<keyword evidence="2" id="KW-0677">Repeat</keyword>
<dbReference type="FunFam" id="2.130.10.10:FF:001203">
    <property type="entry name" value="F-box/WD repeat-containing protein 1A"/>
    <property type="match status" value="2"/>
</dbReference>
<feature type="region of interest" description="Disordered" evidence="4">
    <location>
        <begin position="155"/>
        <end position="178"/>
    </location>
</feature>
<keyword evidence="7" id="KW-1185">Reference proteome</keyword>
<dbReference type="Gene3D" id="2.130.10.10">
    <property type="entry name" value="YVTN repeat-like/Quinoprotein amine dehydrogenase"/>
    <property type="match status" value="3"/>
</dbReference>
<feature type="region of interest" description="Disordered" evidence="4">
    <location>
        <begin position="54"/>
        <end position="81"/>
    </location>
</feature>
<dbReference type="EMBL" id="UYJE01001278">
    <property type="protein sequence ID" value="VDI00866.1"/>
    <property type="molecule type" value="Genomic_DNA"/>
</dbReference>
<sequence length="667" mass="75296">MDERGLKIVVAGCTNDSSSDDTCFDDRAAKRRPCSRKLSSMPGEKYLCQKNSADHNFSSESNDGGIGSMDSRDDNHSESDSEININEVPCVCKGCSRKSDEEFYYLQSTPQYLHDGKACPSDQMEWKFQSPCAINSWGHFCQSRRDLYKYRRSDYSSDSDEESVPRFNQISPDSDGCGKPRSHLPVCDSLSDVPLKTVVNMVKGTSKTDLLKNLTSRPQDGIKPHVFKEKFATILRWFTECSDDQKNTVLKGLLMYCDLPQMHLLSVKMAPNLHRGCPSNCQDILTWLPTSLAHKIMSYFDPVTLCKAAQVCCLWGQLTEEPSLWRKFCCQQKWRLSKAAEHKQVISHMSPEGSIQWKKVFAERYRLRQNWLNGRCTVRTFEGHSQGISCVQFDDTRIVSGSSDKTIKVWNIRTNAPWSVQTLVGHSGTVRCLHLEGKRLVSGSTDKTIKVWDLSTQESWSSIACKVTMVGHEDTVRCIQVDDDKVISGSYDFTIKVWDLKTGSCRNTLRGHQAAVLCIQFNETKIVSGSCDKAIKIWSYEGACIRTLTGHQDAVTCLQFDSTRIVSGSMDCNLKMWDIHSGDCINTMDWKASEGHTGVVRCLQADSWRLCSAADDKTIKVWNLQTGERLVTLRNHTDGVTCLQFNDFIIVSGSYDKTVKLWDFSCC</sequence>
<dbReference type="InterPro" id="IPR019775">
    <property type="entry name" value="WD40_repeat_CS"/>
</dbReference>
<dbReference type="SUPFAM" id="SSF50978">
    <property type="entry name" value="WD40 repeat-like"/>
    <property type="match status" value="1"/>
</dbReference>
<dbReference type="PANTHER" id="PTHR22847:SF745">
    <property type="entry name" value="F-BOX_WD REPEAT-CONTAINING PROTEIN 7"/>
    <property type="match status" value="1"/>
</dbReference>
<feature type="repeat" description="WD" evidence="3">
    <location>
        <begin position="593"/>
        <end position="632"/>
    </location>
</feature>
<dbReference type="InterPro" id="IPR020472">
    <property type="entry name" value="WD40_PAC1"/>
</dbReference>
<dbReference type="FunFam" id="2.130.10.10:FF:000715">
    <property type="entry name" value="F-box protein MET30"/>
    <property type="match status" value="1"/>
</dbReference>
<evidence type="ECO:0000256" key="4">
    <source>
        <dbReference type="SAM" id="MobiDB-lite"/>
    </source>
</evidence>
<reference evidence="6" key="1">
    <citation type="submission" date="2018-11" db="EMBL/GenBank/DDBJ databases">
        <authorList>
            <person name="Alioto T."/>
            <person name="Alioto T."/>
        </authorList>
    </citation>
    <scope>NUCLEOTIDE SEQUENCE</scope>
</reference>
<keyword evidence="1 3" id="KW-0853">WD repeat</keyword>
<dbReference type="InterPro" id="IPR001810">
    <property type="entry name" value="F-box_dom"/>
</dbReference>
<evidence type="ECO:0000313" key="6">
    <source>
        <dbReference type="EMBL" id="VDI00866.1"/>
    </source>
</evidence>
<dbReference type="Gene3D" id="1.20.1280.50">
    <property type="match status" value="1"/>
</dbReference>
<dbReference type="PROSITE" id="PS50181">
    <property type="entry name" value="FBOX"/>
    <property type="match status" value="1"/>
</dbReference>
<evidence type="ECO:0000256" key="2">
    <source>
        <dbReference type="ARBA" id="ARBA00022737"/>
    </source>
</evidence>
<dbReference type="AlphaFoldDB" id="A0A8B6C6Q5"/>
<dbReference type="PROSITE" id="PS00678">
    <property type="entry name" value="WD_REPEATS_1"/>
    <property type="match status" value="6"/>
</dbReference>
<dbReference type="InterPro" id="IPR036322">
    <property type="entry name" value="WD40_repeat_dom_sf"/>
</dbReference>
<feature type="repeat" description="WD" evidence="3">
    <location>
        <begin position="423"/>
        <end position="462"/>
    </location>
</feature>
<accession>A0A8B6C6Q5</accession>
<dbReference type="CDD" id="cd00200">
    <property type="entry name" value="WD40"/>
    <property type="match status" value="1"/>
</dbReference>